<dbReference type="InterPro" id="IPR051694">
    <property type="entry name" value="Immunoregulatory_rcpt-like"/>
</dbReference>
<feature type="transmembrane region" description="Helical" evidence="6">
    <location>
        <begin position="309"/>
        <end position="332"/>
    </location>
</feature>
<evidence type="ECO:0000256" key="2">
    <source>
        <dbReference type="ARBA" id="ARBA00022692"/>
    </source>
</evidence>
<evidence type="ECO:0000256" key="3">
    <source>
        <dbReference type="ARBA" id="ARBA00022989"/>
    </source>
</evidence>
<feature type="compositionally biased region" description="Polar residues" evidence="5">
    <location>
        <begin position="361"/>
        <end position="371"/>
    </location>
</feature>
<keyword evidence="4 6" id="KW-0472">Membrane</keyword>
<keyword evidence="2 6" id="KW-0812">Transmembrane</keyword>
<dbReference type="Proteomes" id="UP000070700">
    <property type="component" value="Unassembled WGS sequence"/>
</dbReference>
<proteinExistence type="predicted"/>
<dbReference type="GO" id="GO:0016020">
    <property type="term" value="C:membrane"/>
    <property type="evidence" value="ECO:0007669"/>
    <property type="project" value="UniProtKB-SubCell"/>
</dbReference>
<dbReference type="OrthoDB" id="2110578at2759"/>
<evidence type="ECO:0000256" key="1">
    <source>
        <dbReference type="ARBA" id="ARBA00004167"/>
    </source>
</evidence>
<accession>A0A194XFL2</accession>
<evidence type="ECO:0000313" key="7">
    <source>
        <dbReference type="EMBL" id="KUJ18985.1"/>
    </source>
</evidence>
<evidence type="ECO:0000313" key="8">
    <source>
        <dbReference type="Proteomes" id="UP000070700"/>
    </source>
</evidence>
<feature type="region of interest" description="Disordered" evidence="5">
    <location>
        <begin position="258"/>
        <end position="305"/>
    </location>
</feature>
<dbReference type="PANTHER" id="PTHR15549">
    <property type="entry name" value="PAIRED IMMUNOGLOBULIN-LIKE TYPE 2 RECEPTOR"/>
    <property type="match status" value="1"/>
</dbReference>
<sequence>MLLVLSLLLVPVLAQRPSNASLCDYYAIQLFGANTTSSQFSLVQNIVALAFAGGSGVANASSALTGNFNPGSFLNPVTSQDINVDLRPWFNGSIDSTNVNGDPSTVNWLDGGGQAPLTAYLSGKTSSIVLGNTTNEYQLFNHWLSAFSHIFGCTIPPPLPPSTGPILNLAYVHKFMDLNQTDIGYFIDQLALSAAHFGFSQQDSSSLSTQLNAKYNVRCSPPVGTQLYSLCQDETCPLDPSPDCAAYVDLGPSGVVSSGPAPSSTSAQFTPSTVATPSATHSPTTTATSSPTSTQTSAPPSSSTLTSGAIAGIAIGGGALIFAFILALVYLLKKKNKVEASVYEPSPSNPSYITPARTDPHSSYHSNQIVQGWNGPPIPEMESPGSPDPYQHFSP</sequence>
<protein>
    <submittedName>
        <fullName evidence="7">Uncharacterized protein</fullName>
    </submittedName>
</protein>
<dbReference type="EMBL" id="KQ947412">
    <property type="protein sequence ID" value="KUJ18985.1"/>
    <property type="molecule type" value="Genomic_DNA"/>
</dbReference>
<gene>
    <name evidence="7" type="ORF">LY89DRAFT_581946</name>
</gene>
<dbReference type="KEGG" id="psco:LY89DRAFT_581946"/>
<dbReference type="STRING" id="149040.A0A194XFL2"/>
<dbReference type="AlphaFoldDB" id="A0A194XFL2"/>
<evidence type="ECO:0000256" key="5">
    <source>
        <dbReference type="SAM" id="MobiDB-lite"/>
    </source>
</evidence>
<feature type="region of interest" description="Disordered" evidence="5">
    <location>
        <begin position="342"/>
        <end position="395"/>
    </location>
</feature>
<dbReference type="PANTHER" id="PTHR15549:SF30">
    <property type="entry name" value="MID2 DOMAIN-CONTAINING PROTEIN"/>
    <property type="match status" value="1"/>
</dbReference>
<evidence type="ECO:0000256" key="6">
    <source>
        <dbReference type="SAM" id="Phobius"/>
    </source>
</evidence>
<dbReference type="RefSeq" id="XP_018073340.1">
    <property type="nucleotide sequence ID" value="XM_018209135.1"/>
</dbReference>
<dbReference type="GeneID" id="28818861"/>
<comment type="subcellular location">
    <subcellularLocation>
        <location evidence="1">Membrane</location>
        <topology evidence="1">Single-pass membrane protein</topology>
    </subcellularLocation>
</comment>
<name>A0A194XFL2_MOLSC</name>
<keyword evidence="8" id="KW-1185">Reference proteome</keyword>
<evidence type="ECO:0000256" key="4">
    <source>
        <dbReference type="ARBA" id="ARBA00023136"/>
    </source>
</evidence>
<reference evidence="7 8" key="1">
    <citation type="submission" date="2015-10" db="EMBL/GenBank/DDBJ databases">
        <title>Full genome of DAOMC 229536 Phialocephala scopiformis, a fungal endophyte of spruce producing the potent anti-insectan compound rugulosin.</title>
        <authorList>
            <consortium name="DOE Joint Genome Institute"/>
            <person name="Walker A.K."/>
            <person name="Frasz S.L."/>
            <person name="Seifert K.A."/>
            <person name="Miller J.D."/>
            <person name="Mondo S.J."/>
            <person name="Labutti K."/>
            <person name="Lipzen A."/>
            <person name="Dockter R."/>
            <person name="Kennedy M."/>
            <person name="Grigoriev I.V."/>
            <person name="Spatafora J.W."/>
        </authorList>
    </citation>
    <scope>NUCLEOTIDE SEQUENCE [LARGE SCALE GENOMIC DNA]</scope>
    <source>
        <strain evidence="7 8">CBS 120377</strain>
    </source>
</reference>
<dbReference type="GO" id="GO:0071944">
    <property type="term" value="C:cell periphery"/>
    <property type="evidence" value="ECO:0007669"/>
    <property type="project" value="UniProtKB-ARBA"/>
</dbReference>
<organism evidence="7 8">
    <name type="scientific">Mollisia scopiformis</name>
    <name type="common">Conifer needle endophyte fungus</name>
    <name type="synonym">Phialocephala scopiformis</name>
    <dbReference type="NCBI Taxonomy" id="149040"/>
    <lineage>
        <taxon>Eukaryota</taxon>
        <taxon>Fungi</taxon>
        <taxon>Dikarya</taxon>
        <taxon>Ascomycota</taxon>
        <taxon>Pezizomycotina</taxon>
        <taxon>Leotiomycetes</taxon>
        <taxon>Helotiales</taxon>
        <taxon>Mollisiaceae</taxon>
        <taxon>Mollisia</taxon>
    </lineage>
</organism>
<keyword evidence="3 6" id="KW-1133">Transmembrane helix</keyword>
<dbReference type="InParanoid" id="A0A194XFL2"/>